<proteinExistence type="predicted"/>
<name>A0A9D9DQQ5_9BACT</name>
<dbReference type="AlphaFoldDB" id="A0A9D9DQQ5"/>
<protein>
    <submittedName>
        <fullName evidence="1">Uncharacterized protein</fullName>
    </submittedName>
</protein>
<evidence type="ECO:0000313" key="1">
    <source>
        <dbReference type="EMBL" id="MBO8431816.1"/>
    </source>
</evidence>
<accession>A0A9D9DQQ5</accession>
<gene>
    <name evidence="1" type="ORF">IAB08_00775</name>
</gene>
<reference evidence="1" key="2">
    <citation type="journal article" date="2021" name="PeerJ">
        <title>Extensive microbial diversity within the chicken gut microbiome revealed by metagenomics and culture.</title>
        <authorList>
            <person name="Gilroy R."/>
            <person name="Ravi A."/>
            <person name="Getino M."/>
            <person name="Pursley I."/>
            <person name="Horton D.L."/>
            <person name="Alikhan N.F."/>
            <person name="Baker D."/>
            <person name="Gharbi K."/>
            <person name="Hall N."/>
            <person name="Watson M."/>
            <person name="Adriaenssens E.M."/>
            <person name="Foster-Nyarko E."/>
            <person name="Jarju S."/>
            <person name="Secka A."/>
            <person name="Antonio M."/>
            <person name="Oren A."/>
            <person name="Chaudhuri R.R."/>
            <person name="La Ragione R."/>
            <person name="Hildebrand F."/>
            <person name="Pallen M.J."/>
        </authorList>
    </citation>
    <scope>NUCLEOTIDE SEQUENCE</scope>
    <source>
        <strain evidence="1">2889</strain>
    </source>
</reference>
<dbReference type="EMBL" id="JADIMZ010000011">
    <property type="protein sequence ID" value="MBO8431816.1"/>
    <property type="molecule type" value="Genomic_DNA"/>
</dbReference>
<evidence type="ECO:0000313" key="2">
    <source>
        <dbReference type="Proteomes" id="UP000823612"/>
    </source>
</evidence>
<dbReference type="Proteomes" id="UP000823612">
    <property type="component" value="Unassembled WGS sequence"/>
</dbReference>
<reference evidence="1" key="1">
    <citation type="submission" date="2020-10" db="EMBL/GenBank/DDBJ databases">
        <authorList>
            <person name="Gilroy R."/>
        </authorList>
    </citation>
    <scope>NUCLEOTIDE SEQUENCE</scope>
    <source>
        <strain evidence="1">2889</strain>
    </source>
</reference>
<comment type="caution">
    <text evidence="1">The sequence shown here is derived from an EMBL/GenBank/DDBJ whole genome shotgun (WGS) entry which is preliminary data.</text>
</comment>
<organism evidence="1 2">
    <name type="scientific">Candidatus Pullibacteroides excrementavium</name>
    <dbReference type="NCBI Taxonomy" id="2840905"/>
    <lineage>
        <taxon>Bacteria</taxon>
        <taxon>Pseudomonadati</taxon>
        <taxon>Bacteroidota</taxon>
        <taxon>Bacteroidia</taxon>
        <taxon>Bacteroidales</taxon>
        <taxon>Candidatus Pullibacteroides</taxon>
    </lineage>
</organism>
<sequence>MFYTTCRYGEVTAHMRIDGNLYKSKPFPLSGGLATEKAVAHLAKAVVRSMISQRQYVFDELVRRGYVIDAEKVASLTRLHEINSQWGPIQRWNRMQPLLKSAICFLWDVMPGSKSPFRNNYIRKVSFLQRLVLKYPESHVFEDKRITPEARQMELFEMV</sequence>